<evidence type="ECO:0000313" key="1">
    <source>
        <dbReference type="EMBL" id="ABS06148.1"/>
    </source>
</evidence>
<sequence>MSTTTSTPAAHVTPDVTPDVIAPASLPLTVEANLTDLTAALTLADGDGRFRNGTSAEDVAHDNTRRAGAAAVALRAFWEQTGADVDLGTALTDLLASLHHLADAVGEDFESLAACGAYQYRPQLAGEL</sequence>
<evidence type="ECO:0000313" key="2">
    <source>
        <dbReference type="Proteomes" id="UP000001116"/>
    </source>
</evidence>
<name>A6WH59_KINRD</name>
<keyword evidence="2" id="KW-1185">Reference proteome</keyword>
<geneLocation type="plasmid" evidence="1 2">
    <name>pKRAD01</name>
</geneLocation>
<dbReference type="KEGG" id="kra:Krad_4690"/>
<organism evidence="1 2">
    <name type="scientific">Kineococcus radiotolerans (strain ATCC BAA-149 / DSM 14245 / SRS30216)</name>
    <dbReference type="NCBI Taxonomy" id="266940"/>
    <lineage>
        <taxon>Bacteria</taxon>
        <taxon>Bacillati</taxon>
        <taxon>Actinomycetota</taxon>
        <taxon>Actinomycetes</taxon>
        <taxon>Kineosporiales</taxon>
        <taxon>Kineosporiaceae</taxon>
        <taxon>Kineococcus</taxon>
    </lineage>
</organism>
<dbReference type="Proteomes" id="UP000001116">
    <property type="component" value="Plasmid pKRAD01"/>
</dbReference>
<reference evidence="2" key="1">
    <citation type="journal article" date="2008" name="PLoS ONE">
        <title>Survival in nuclear waste, extreme resistance, and potential applications gleaned from the genome sequence of Kineococcus radiotolerans SRS30216.</title>
        <authorList>
            <person name="Bagwell C.E."/>
            <person name="Bhat S."/>
            <person name="Hawkins G.M."/>
            <person name="Smith B.W."/>
            <person name="Biswas T."/>
            <person name="Hoover T.R."/>
            <person name="Saunders E."/>
            <person name="Han C.S."/>
            <person name="Tsodikov O.V."/>
            <person name="Shimkets L.J."/>
        </authorList>
    </citation>
    <scope>NUCLEOTIDE SEQUENCE [LARGE SCALE GENOMIC DNA]</scope>
    <source>
        <strain evidence="2">ATCC BAA-149 / DSM 14245 / SRS30216</strain>
    </source>
</reference>
<keyword evidence="1" id="KW-0614">Plasmid</keyword>
<dbReference type="EMBL" id="CP000751">
    <property type="protein sequence ID" value="ABS06148.1"/>
    <property type="molecule type" value="Genomic_DNA"/>
</dbReference>
<proteinExistence type="predicted"/>
<dbReference type="RefSeq" id="WP_012001874.1">
    <property type="nucleotide sequence ID" value="NC_009806.1"/>
</dbReference>
<dbReference type="AlphaFoldDB" id="A6WH59"/>
<gene>
    <name evidence="1" type="ordered locus">Krad_4690</name>
</gene>
<protein>
    <submittedName>
        <fullName evidence="1">Uncharacterized protein</fullName>
    </submittedName>
</protein>
<dbReference type="HOGENOM" id="CLU_1956674_0_0_11"/>
<accession>A6WH59</accession>